<dbReference type="InterPro" id="IPR002058">
    <property type="entry name" value="PAP_assoc"/>
</dbReference>
<dbReference type="Pfam" id="PF22600">
    <property type="entry name" value="MTPAP-like_central"/>
    <property type="match status" value="1"/>
</dbReference>
<evidence type="ECO:0000259" key="10">
    <source>
        <dbReference type="Pfam" id="PF22600"/>
    </source>
</evidence>
<protein>
    <recommendedName>
        <fullName evidence="12">Polynucleotide adenylyltransferase</fullName>
    </recommendedName>
</protein>
<reference evidence="11" key="1">
    <citation type="submission" date="2021-01" db="EMBL/GenBank/DDBJ databases">
        <authorList>
            <person name="Corre E."/>
            <person name="Pelletier E."/>
            <person name="Niang G."/>
            <person name="Scheremetjew M."/>
            <person name="Finn R."/>
            <person name="Kale V."/>
            <person name="Holt S."/>
            <person name="Cochrane G."/>
            <person name="Meng A."/>
            <person name="Brown T."/>
            <person name="Cohen L."/>
        </authorList>
    </citation>
    <scope>NUCLEOTIDE SEQUENCE</scope>
    <source>
        <strain evidence="11">Pbaha01</strain>
    </source>
</reference>
<comment type="subcellular location">
    <subcellularLocation>
        <location evidence="3">Cytoplasm</location>
    </subcellularLocation>
</comment>
<organism evidence="11">
    <name type="scientific">Pyrodinium bahamense</name>
    <dbReference type="NCBI Taxonomy" id="73915"/>
    <lineage>
        <taxon>Eukaryota</taxon>
        <taxon>Sar</taxon>
        <taxon>Alveolata</taxon>
        <taxon>Dinophyceae</taxon>
        <taxon>Gonyaulacales</taxon>
        <taxon>Pyrocystaceae</taxon>
        <taxon>Pyrodinium</taxon>
    </lineage>
</organism>
<evidence type="ECO:0000256" key="6">
    <source>
        <dbReference type="ARBA" id="ARBA00022723"/>
    </source>
</evidence>
<dbReference type="GO" id="GO:0005737">
    <property type="term" value="C:cytoplasm"/>
    <property type="evidence" value="ECO:0007669"/>
    <property type="project" value="UniProtKB-SubCell"/>
</dbReference>
<evidence type="ECO:0000256" key="3">
    <source>
        <dbReference type="ARBA" id="ARBA00004496"/>
    </source>
</evidence>
<evidence type="ECO:0000256" key="7">
    <source>
        <dbReference type="ARBA" id="ARBA00022842"/>
    </source>
</evidence>
<gene>
    <name evidence="11" type="ORF">PBAH0796_LOCUS31408</name>
</gene>
<feature type="domain" description="Poly(A) RNA polymerase mitochondrial-like central palm" evidence="10">
    <location>
        <begin position="39"/>
        <end position="150"/>
    </location>
</feature>
<dbReference type="EMBL" id="HBEG01051654">
    <property type="protein sequence ID" value="CAD8387720.1"/>
    <property type="molecule type" value="Transcribed_RNA"/>
</dbReference>
<keyword evidence="6" id="KW-0479">Metal-binding</keyword>
<evidence type="ECO:0000313" key="11">
    <source>
        <dbReference type="EMBL" id="CAD8387720.1"/>
    </source>
</evidence>
<dbReference type="GO" id="GO:0046872">
    <property type="term" value="F:metal ion binding"/>
    <property type="evidence" value="ECO:0007669"/>
    <property type="project" value="UniProtKB-KW"/>
</dbReference>
<keyword evidence="7" id="KW-0460">Magnesium</keyword>
<proteinExistence type="predicted"/>
<comment type="cofactor">
    <cofactor evidence="2">
        <name>Mg(2+)</name>
        <dbReference type="ChEBI" id="CHEBI:18420"/>
    </cofactor>
</comment>
<accession>A0A7S0BBM9</accession>
<dbReference type="CDD" id="cd05402">
    <property type="entry name" value="NT_PAP_TUTase"/>
    <property type="match status" value="1"/>
</dbReference>
<dbReference type="GO" id="GO:0016779">
    <property type="term" value="F:nucleotidyltransferase activity"/>
    <property type="evidence" value="ECO:0007669"/>
    <property type="project" value="TreeGrafter"/>
</dbReference>
<keyword evidence="4" id="KW-0963">Cytoplasm</keyword>
<comment type="cofactor">
    <cofactor evidence="1">
        <name>Mn(2+)</name>
        <dbReference type="ChEBI" id="CHEBI:29035"/>
    </cofactor>
</comment>
<evidence type="ECO:0008006" key="12">
    <source>
        <dbReference type="Google" id="ProtNLM"/>
    </source>
</evidence>
<evidence type="ECO:0000256" key="1">
    <source>
        <dbReference type="ARBA" id="ARBA00001936"/>
    </source>
</evidence>
<dbReference type="PANTHER" id="PTHR12271">
    <property type="entry name" value="POLY A POLYMERASE CID PAP -RELATED"/>
    <property type="match status" value="1"/>
</dbReference>
<dbReference type="InterPro" id="IPR054708">
    <property type="entry name" value="MTPAP-like_central"/>
</dbReference>
<sequence length="684" mass="73263">MDHLLLRALGSGREIDRGLLEWLCELDSERDRWLREACRIEQVAESVCQRLGLRGSLQLFGSAVTGFGSSTSDVDLVFLAADGPGKPEPVQALLRLQAYLRDTDACYNLTTIFQPRAPLLKLTDPCGIEVDLVVNNYLGVRNTQLLRAYHDFGPQDGPTGRIRTDIVVRSVKEWARCCGLVGTIDGLINSYAWTLMAIYYLQVVEVLPNLQLLAEARGIQSWLVDGHETRFAVPSLGELEPAPGSPVADATAGALLYGFFQFYAFEFDWRSFAICVRLARPAPTFVRKSILPYGDRVPWYIEDPFDTRMNLARGTTASGRERIQGAIRAAAHQLQSRPAWPALCPPGFDRPFTQLFLKCRLQDPTSREAVPSAIWSLFGPHPPLRLYMRLDEPQVVEVYAQFRTWQDLRSAQSANERRIPCSEQPVALYISLGYGLFDELDRFVAYTPGMEREPASAYRSALADVFRPLPFGPPPPTQPQAQNPPVQLPTTRFGPVPVARGPEPPLPHPDASAAPQRTMMNPMAATFVPSGNAFFHGAVAVGPCGAPGPAPCAATAAAAGPGQPPLPAALPQVAFGTGATGGCGEPGPGHTAGGCSAGLPEAGGCHGGPETTPYAGGGQQPALHGGCRGATAAASNGARSAVDSFGPPQPPATWLASSRVLLPPHNSGCSGCGNDFTASDVVEL</sequence>
<dbReference type="PANTHER" id="PTHR12271:SF40">
    <property type="entry name" value="POLY(A) RNA POLYMERASE GLD2"/>
    <property type="match status" value="1"/>
</dbReference>
<evidence type="ECO:0000259" key="9">
    <source>
        <dbReference type="Pfam" id="PF03828"/>
    </source>
</evidence>
<dbReference type="Pfam" id="PF03828">
    <property type="entry name" value="PAP_assoc"/>
    <property type="match status" value="1"/>
</dbReference>
<evidence type="ECO:0000256" key="2">
    <source>
        <dbReference type="ARBA" id="ARBA00001946"/>
    </source>
</evidence>
<feature type="region of interest" description="Disordered" evidence="8">
    <location>
        <begin position="468"/>
        <end position="511"/>
    </location>
</feature>
<evidence type="ECO:0000256" key="8">
    <source>
        <dbReference type="SAM" id="MobiDB-lite"/>
    </source>
</evidence>
<dbReference type="InterPro" id="IPR043519">
    <property type="entry name" value="NT_sf"/>
</dbReference>
<dbReference type="GO" id="GO:0031123">
    <property type="term" value="P:RNA 3'-end processing"/>
    <property type="evidence" value="ECO:0007669"/>
    <property type="project" value="TreeGrafter"/>
</dbReference>
<dbReference type="SUPFAM" id="SSF81631">
    <property type="entry name" value="PAP/OAS1 substrate-binding domain"/>
    <property type="match status" value="1"/>
</dbReference>
<feature type="domain" description="PAP-associated" evidence="9">
    <location>
        <begin position="253"/>
        <end position="307"/>
    </location>
</feature>
<evidence type="ECO:0000256" key="5">
    <source>
        <dbReference type="ARBA" id="ARBA00022679"/>
    </source>
</evidence>
<dbReference type="Gene3D" id="3.30.460.10">
    <property type="entry name" value="Beta Polymerase, domain 2"/>
    <property type="match status" value="1"/>
</dbReference>
<dbReference type="Gene3D" id="1.10.1410.10">
    <property type="match status" value="1"/>
</dbReference>
<evidence type="ECO:0000256" key="4">
    <source>
        <dbReference type="ARBA" id="ARBA00022490"/>
    </source>
</evidence>
<name>A0A7S0BBM9_9DINO</name>
<keyword evidence="5" id="KW-0808">Transferase</keyword>
<dbReference type="SUPFAM" id="SSF81301">
    <property type="entry name" value="Nucleotidyltransferase"/>
    <property type="match status" value="1"/>
</dbReference>
<dbReference type="AlphaFoldDB" id="A0A7S0BBM9"/>